<evidence type="ECO:0000313" key="2">
    <source>
        <dbReference type="Proteomes" id="UP000281549"/>
    </source>
</evidence>
<dbReference type="PANTHER" id="PTHR46586">
    <property type="entry name" value="ANKYRIN REPEAT-CONTAINING PROTEIN"/>
    <property type="match status" value="1"/>
</dbReference>
<dbReference type="EMBL" id="ML005482">
    <property type="protein sequence ID" value="RKP18363.1"/>
    <property type="molecule type" value="Genomic_DNA"/>
</dbReference>
<protein>
    <submittedName>
        <fullName evidence="1">Uncharacterized protein</fullName>
    </submittedName>
</protein>
<gene>
    <name evidence="1" type="ORF">ROZALSC1DRAFT_29940</name>
</gene>
<sequence>MNGHLETVKFLVEECGLNQRVKFQEPLRLAIANGHSRVVDYLTKKSEFINARSQEALKNASMNGHLETVNFLVEECGLNQRVKFQEPLRLAIANGHSRVVDYLTQKIEFSTVHKTWKNRFKV</sequence>
<dbReference type="AlphaFoldDB" id="A0A4P9YFV3"/>
<dbReference type="InterPro" id="IPR002110">
    <property type="entry name" value="Ankyrin_rpt"/>
</dbReference>
<dbReference type="PANTHER" id="PTHR46586:SF3">
    <property type="entry name" value="ANKYRIN REPEAT-CONTAINING PROTEIN"/>
    <property type="match status" value="1"/>
</dbReference>
<reference evidence="2" key="1">
    <citation type="journal article" date="2018" name="Nat. Microbiol.">
        <title>Leveraging single-cell genomics to expand the fungal tree of life.</title>
        <authorList>
            <person name="Ahrendt S.R."/>
            <person name="Quandt C.A."/>
            <person name="Ciobanu D."/>
            <person name="Clum A."/>
            <person name="Salamov A."/>
            <person name="Andreopoulos B."/>
            <person name="Cheng J.F."/>
            <person name="Woyke T."/>
            <person name="Pelin A."/>
            <person name="Henrissat B."/>
            <person name="Reynolds N.K."/>
            <person name="Benny G.L."/>
            <person name="Smith M.E."/>
            <person name="James T.Y."/>
            <person name="Grigoriev I.V."/>
        </authorList>
    </citation>
    <scope>NUCLEOTIDE SEQUENCE [LARGE SCALE GENOMIC DNA]</scope>
    <source>
        <strain evidence="2">CSF55</strain>
    </source>
</reference>
<dbReference type="Gene3D" id="1.25.40.20">
    <property type="entry name" value="Ankyrin repeat-containing domain"/>
    <property type="match status" value="2"/>
</dbReference>
<dbReference type="InterPro" id="IPR052050">
    <property type="entry name" value="SecEffector_AnkRepeat"/>
</dbReference>
<name>A0A4P9YFV3_ROZAC</name>
<proteinExistence type="predicted"/>
<dbReference type="Pfam" id="PF12796">
    <property type="entry name" value="Ank_2"/>
    <property type="match status" value="1"/>
</dbReference>
<dbReference type="Proteomes" id="UP000281549">
    <property type="component" value="Unassembled WGS sequence"/>
</dbReference>
<evidence type="ECO:0000313" key="1">
    <source>
        <dbReference type="EMBL" id="RKP18363.1"/>
    </source>
</evidence>
<feature type="non-terminal residue" evidence="1">
    <location>
        <position position="122"/>
    </location>
</feature>
<organism evidence="1 2">
    <name type="scientific">Rozella allomycis (strain CSF55)</name>
    <dbReference type="NCBI Taxonomy" id="988480"/>
    <lineage>
        <taxon>Eukaryota</taxon>
        <taxon>Fungi</taxon>
        <taxon>Fungi incertae sedis</taxon>
        <taxon>Cryptomycota</taxon>
        <taxon>Cryptomycota incertae sedis</taxon>
        <taxon>Rozella</taxon>
    </lineage>
</organism>
<dbReference type="SMART" id="SM00248">
    <property type="entry name" value="ANK"/>
    <property type="match status" value="3"/>
</dbReference>
<dbReference type="SUPFAM" id="SSF140860">
    <property type="entry name" value="Pseudo ankyrin repeat-like"/>
    <property type="match status" value="1"/>
</dbReference>
<accession>A0A4P9YFV3</accession>
<dbReference type="InterPro" id="IPR036770">
    <property type="entry name" value="Ankyrin_rpt-contain_sf"/>
</dbReference>